<accession>M0CJ12</accession>
<dbReference type="AlphaFoldDB" id="M0CJ12"/>
<dbReference type="Proteomes" id="UP000011626">
    <property type="component" value="Unassembled WGS sequence"/>
</dbReference>
<dbReference type="eggNOG" id="arCOG06363">
    <property type="taxonomic scope" value="Archaea"/>
</dbReference>
<keyword evidence="2" id="KW-1185">Reference proteome</keyword>
<comment type="caution">
    <text evidence="1">The sequence shown here is derived from an EMBL/GenBank/DDBJ whole genome shotgun (WGS) entry which is preliminary data.</text>
</comment>
<dbReference type="RefSeq" id="WP_006885193.1">
    <property type="nucleotide sequence ID" value="NZ_AOIU01000036.1"/>
</dbReference>
<gene>
    <name evidence="1" type="ORF">C475_17633</name>
</gene>
<proteinExistence type="predicted"/>
<dbReference type="EMBL" id="AOIU01000036">
    <property type="protein sequence ID" value="ELZ22357.1"/>
    <property type="molecule type" value="Genomic_DNA"/>
</dbReference>
<protein>
    <submittedName>
        <fullName evidence="1">Response regulator receiver modulated GAF sensor protein</fullName>
    </submittedName>
</protein>
<reference evidence="1 2" key="1">
    <citation type="journal article" date="2014" name="PLoS Genet.">
        <title>Phylogenetically driven sequencing of extremely halophilic archaea reveals strategies for static and dynamic osmo-response.</title>
        <authorList>
            <person name="Becker E.A."/>
            <person name="Seitzer P.M."/>
            <person name="Tritt A."/>
            <person name="Larsen D."/>
            <person name="Krusor M."/>
            <person name="Yao A.I."/>
            <person name="Wu D."/>
            <person name="Madern D."/>
            <person name="Eisen J.A."/>
            <person name="Darling A.E."/>
            <person name="Facciotti M.T."/>
        </authorList>
    </citation>
    <scope>NUCLEOTIDE SEQUENCE [LARGE SCALE GENOMIC DNA]</scope>
    <source>
        <strain evidence="1 2">2-9-1</strain>
    </source>
</reference>
<dbReference type="STRING" id="797114.C475_17633"/>
<name>M0CJ12_9EURY</name>
<sequence length="143" mass="15563">MNGKCGLCADPGDRLAATVQDLIQYSGQVGYLLPDNEQERLGALDRYDLDGIDVGEWADRIATLVSNHFDVPVAFVGLVEEDEENFLGCHGADRDSLNREGNIAAGLEKAFAGRVELRREGGQTEIRADGLEAGADEWQRVTL</sequence>
<organism evidence="1 2">
    <name type="scientific">Halosimplex carlsbadense 2-9-1</name>
    <dbReference type="NCBI Taxonomy" id="797114"/>
    <lineage>
        <taxon>Archaea</taxon>
        <taxon>Methanobacteriati</taxon>
        <taxon>Methanobacteriota</taxon>
        <taxon>Stenosarchaea group</taxon>
        <taxon>Halobacteria</taxon>
        <taxon>Halobacteriales</taxon>
        <taxon>Haloarculaceae</taxon>
        <taxon>Halosimplex</taxon>
    </lineage>
</organism>
<evidence type="ECO:0000313" key="2">
    <source>
        <dbReference type="Proteomes" id="UP000011626"/>
    </source>
</evidence>
<evidence type="ECO:0000313" key="1">
    <source>
        <dbReference type="EMBL" id="ELZ22357.1"/>
    </source>
</evidence>